<feature type="signal peptide" evidence="1">
    <location>
        <begin position="1"/>
        <end position="16"/>
    </location>
</feature>
<organism evidence="2 3">
    <name type="scientific">Ascaris lumbricoides</name>
    <name type="common">Giant roundworm</name>
    <dbReference type="NCBI Taxonomy" id="6252"/>
    <lineage>
        <taxon>Eukaryota</taxon>
        <taxon>Metazoa</taxon>
        <taxon>Ecdysozoa</taxon>
        <taxon>Nematoda</taxon>
        <taxon>Chromadorea</taxon>
        <taxon>Rhabditida</taxon>
        <taxon>Spirurina</taxon>
        <taxon>Ascaridomorpha</taxon>
        <taxon>Ascaridoidea</taxon>
        <taxon>Ascarididae</taxon>
        <taxon>Ascaris</taxon>
    </lineage>
</organism>
<reference evidence="3" key="1">
    <citation type="submission" date="2023-03" db="UniProtKB">
        <authorList>
            <consortium name="WormBaseParasite"/>
        </authorList>
    </citation>
    <scope>IDENTIFICATION</scope>
</reference>
<proteinExistence type="predicted"/>
<evidence type="ECO:0000313" key="3">
    <source>
        <dbReference type="WBParaSite" id="ALUE_0001667701-mRNA-1"/>
    </source>
</evidence>
<keyword evidence="2" id="KW-1185">Reference proteome</keyword>
<evidence type="ECO:0000256" key="1">
    <source>
        <dbReference type="SAM" id="SignalP"/>
    </source>
</evidence>
<protein>
    <submittedName>
        <fullName evidence="3">Secreted protein</fullName>
    </submittedName>
</protein>
<keyword evidence="1" id="KW-0732">Signal</keyword>
<evidence type="ECO:0000313" key="2">
    <source>
        <dbReference type="Proteomes" id="UP000036681"/>
    </source>
</evidence>
<accession>A0A9J2Q422</accession>
<feature type="chain" id="PRO_5039906046" evidence="1">
    <location>
        <begin position="17"/>
        <end position="81"/>
    </location>
</feature>
<dbReference type="AlphaFoldDB" id="A0A9J2Q422"/>
<name>A0A9J2Q422_ASCLU</name>
<dbReference type="Proteomes" id="UP000036681">
    <property type="component" value="Unplaced"/>
</dbReference>
<sequence length="81" mass="9172">MLCAVYIIVLFEGLIGQNETTRSCMIVQFPWNPPENIGSVRTFSSLSSSFKTTTNLPPIPFVSVQLPIRGIRWFRCAHEVQ</sequence>
<dbReference type="WBParaSite" id="ALUE_0001667701-mRNA-1">
    <property type="protein sequence ID" value="ALUE_0001667701-mRNA-1"/>
    <property type="gene ID" value="ALUE_0001667701"/>
</dbReference>